<dbReference type="GO" id="GO:0003824">
    <property type="term" value="F:catalytic activity"/>
    <property type="evidence" value="ECO:0007669"/>
    <property type="project" value="InterPro"/>
</dbReference>
<proteinExistence type="predicted"/>
<keyword evidence="1" id="KW-1133">Transmembrane helix</keyword>
<dbReference type="OrthoDB" id="414730at2759"/>
<dbReference type="InParanoid" id="A0A2J7R8U5"/>
<evidence type="ECO:0000259" key="2">
    <source>
        <dbReference type="PROSITE" id="PS50878"/>
    </source>
</evidence>
<reference evidence="3 4" key="1">
    <citation type="submission" date="2017-12" db="EMBL/GenBank/DDBJ databases">
        <title>Hemimetabolous genomes reveal molecular basis of termite eusociality.</title>
        <authorList>
            <person name="Harrison M.C."/>
            <person name="Jongepier E."/>
            <person name="Robertson H.M."/>
            <person name="Arning N."/>
            <person name="Bitard-Feildel T."/>
            <person name="Chao H."/>
            <person name="Childers C.P."/>
            <person name="Dinh H."/>
            <person name="Doddapaneni H."/>
            <person name="Dugan S."/>
            <person name="Gowin J."/>
            <person name="Greiner C."/>
            <person name="Han Y."/>
            <person name="Hu H."/>
            <person name="Hughes D.S.T."/>
            <person name="Huylmans A.-K."/>
            <person name="Kemena C."/>
            <person name="Kremer L.P.M."/>
            <person name="Lee S.L."/>
            <person name="Lopez-Ezquerra A."/>
            <person name="Mallet L."/>
            <person name="Monroy-Kuhn J.M."/>
            <person name="Moser A."/>
            <person name="Murali S.C."/>
            <person name="Muzny D.M."/>
            <person name="Otani S."/>
            <person name="Piulachs M.-D."/>
            <person name="Poelchau M."/>
            <person name="Qu J."/>
            <person name="Schaub F."/>
            <person name="Wada-Katsumata A."/>
            <person name="Worley K.C."/>
            <person name="Xie Q."/>
            <person name="Ylla G."/>
            <person name="Poulsen M."/>
            <person name="Gibbs R.A."/>
            <person name="Schal C."/>
            <person name="Richards S."/>
            <person name="Belles X."/>
            <person name="Korb J."/>
            <person name="Bornberg-Bauer E."/>
        </authorList>
    </citation>
    <scope>NUCLEOTIDE SEQUENCE [LARGE SCALE GENOMIC DNA]</scope>
    <source>
        <tissue evidence="3">Whole body</tissue>
    </source>
</reference>
<feature type="domain" description="Reverse transcriptase" evidence="2">
    <location>
        <begin position="503"/>
        <end position="778"/>
    </location>
</feature>
<dbReference type="Proteomes" id="UP000235965">
    <property type="component" value="Unassembled WGS sequence"/>
</dbReference>
<feature type="transmembrane region" description="Helical" evidence="1">
    <location>
        <begin position="816"/>
        <end position="834"/>
    </location>
</feature>
<sequence length="976" mass="112563">MKRTSRESSTEHKVPFMICHQNIRSLNGKMDELLAYWLNESPHILCLTEHHLRKQEISKLCSSPYSLAASYCRSKYKHGGVCIYVHSSLSFVSIDLEKYCKEQDLEVCAIKLRLASVTYCIISIYRSPVGKLPYFISTLDLVLNKLYSISTNIILCGDVNINYLCESNNRTQLDSLLASYNLFNIVNFPTRIDNKSSTAIDGIFIDKYKFFNYVIMPGVNGLSDHDAQVLVLNNSKVHNSKFCRYNKRQINKTNIENFKLNLSFETWEEIFSNEDVDKIFNAFLNIYLRNFNNCFPIKKLFSKYNNKAWLTAGIRISCQHKRNLYILSRNSNNPILYAYYKKYCGILREVIKTAKKMHYNRLIAKSNNKTKTMWSMVNNVTGKCKNIRDPPPLIVEGMECKDSQSIATAFNLYFDATTIKKLNNVSINLDPISSNDNFRHYLSSLPLGPSNNILYEPVTYKELSDIIKSLKNKSSYGYDEISTKIIKLSMLYIMSPLIYICNRSLATGTFPSRLKYSQIHPVHKKGDASEVSNYRPISVLTSFSKIFEKVIYNRVYAHVVLNNILPAEQHGFRKHLSTDTAILSLLNNIMQALNDRKLVGGIFCDLTKAFDSVNHDILLEKMDFYGIRGIFHKLLTSYLSDRYQRVVIKDKQAIQYFSEWKQIRLGVPQGSILGPLFFLLYINDLPAAVNNMSKPILFADDISLIVSTSDPNQLKECFNLVVEKLMRWFQANSLTLNFNKTYCMYFTTIRKHIVNSPIKYLHSDINSTQVMDFLGVSLDPSLSWQGHISKTIKKLNSACFAIRSLKSLLSINDLKMIYFAYAHSIIVYGIAFWGNATNSKDVFIVQKRIIRSIMNVNSRASCRGFFKYLNILPFYSQYILSLLLLVVKNMHLFALNAEIHVINTRQSTSLHVPLINLAKYKNSVCCMGIKIFNNLPHNLRKLSSDYKKFKLAINNFLLNQSFYSINEYLEWSKERK</sequence>
<keyword evidence="1" id="KW-0472">Membrane</keyword>
<dbReference type="InterPro" id="IPR000477">
    <property type="entry name" value="RT_dom"/>
</dbReference>
<dbReference type="InterPro" id="IPR005135">
    <property type="entry name" value="Endo/exonuclease/phosphatase"/>
</dbReference>
<dbReference type="SUPFAM" id="SSF56219">
    <property type="entry name" value="DNase I-like"/>
    <property type="match status" value="1"/>
</dbReference>
<evidence type="ECO:0000256" key="1">
    <source>
        <dbReference type="SAM" id="Phobius"/>
    </source>
</evidence>
<name>A0A2J7R8U5_9NEOP</name>
<accession>A0A2J7R8U5</accession>
<keyword evidence="1" id="KW-0812">Transmembrane</keyword>
<dbReference type="SUPFAM" id="SSF56672">
    <property type="entry name" value="DNA/RNA polymerases"/>
    <property type="match status" value="1"/>
</dbReference>
<dbReference type="AlphaFoldDB" id="A0A2J7R8U5"/>
<organism evidence="3 4">
    <name type="scientific">Cryptotermes secundus</name>
    <dbReference type="NCBI Taxonomy" id="105785"/>
    <lineage>
        <taxon>Eukaryota</taxon>
        <taxon>Metazoa</taxon>
        <taxon>Ecdysozoa</taxon>
        <taxon>Arthropoda</taxon>
        <taxon>Hexapoda</taxon>
        <taxon>Insecta</taxon>
        <taxon>Pterygota</taxon>
        <taxon>Neoptera</taxon>
        <taxon>Polyneoptera</taxon>
        <taxon>Dictyoptera</taxon>
        <taxon>Blattodea</taxon>
        <taxon>Blattoidea</taxon>
        <taxon>Termitoidae</taxon>
        <taxon>Kalotermitidae</taxon>
        <taxon>Cryptotermitinae</taxon>
        <taxon>Cryptotermes</taxon>
    </lineage>
</organism>
<keyword evidence="4" id="KW-1185">Reference proteome</keyword>
<gene>
    <name evidence="3" type="ORF">B7P43_G00391</name>
</gene>
<dbReference type="PANTHER" id="PTHR33332">
    <property type="entry name" value="REVERSE TRANSCRIPTASE DOMAIN-CONTAINING PROTEIN"/>
    <property type="match status" value="1"/>
</dbReference>
<dbReference type="InterPro" id="IPR036691">
    <property type="entry name" value="Endo/exonu/phosph_ase_sf"/>
</dbReference>
<evidence type="ECO:0000313" key="4">
    <source>
        <dbReference type="Proteomes" id="UP000235965"/>
    </source>
</evidence>
<dbReference type="PROSITE" id="PS50878">
    <property type="entry name" value="RT_POL"/>
    <property type="match status" value="1"/>
</dbReference>
<evidence type="ECO:0000313" key="3">
    <source>
        <dbReference type="EMBL" id="PNF37257.1"/>
    </source>
</evidence>
<dbReference type="Pfam" id="PF00078">
    <property type="entry name" value="RVT_1"/>
    <property type="match status" value="1"/>
</dbReference>
<feature type="transmembrane region" description="Helical" evidence="1">
    <location>
        <begin position="868"/>
        <end position="887"/>
    </location>
</feature>
<dbReference type="Gene3D" id="3.60.10.10">
    <property type="entry name" value="Endonuclease/exonuclease/phosphatase"/>
    <property type="match status" value="1"/>
</dbReference>
<protein>
    <recommendedName>
        <fullName evidence="2">Reverse transcriptase domain-containing protein</fullName>
    </recommendedName>
</protein>
<dbReference type="GO" id="GO:0071897">
    <property type="term" value="P:DNA biosynthetic process"/>
    <property type="evidence" value="ECO:0007669"/>
    <property type="project" value="UniProtKB-ARBA"/>
</dbReference>
<dbReference type="CDD" id="cd01650">
    <property type="entry name" value="RT_nLTR_like"/>
    <property type="match status" value="1"/>
</dbReference>
<dbReference type="EMBL" id="NEVH01006721">
    <property type="protein sequence ID" value="PNF37257.1"/>
    <property type="molecule type" value="Genomic_DNA"/>
</dbReference>
<comment type="caution">
    <text evidence="3">The sequence shown here is derived from an EMBL/GenBank/DDBJ whole genome shotgun (WGS) entry which is preliminary data.</text>
</comment>
<dbReference type="Pfam" id="PF03372">
    <property type="entry name" value="Exo_endo_phos"/>
    <property type="match status" value="1"/>
</dbReference>
<dbReference type="InterPro" id="IPR043502">
    <property type="entry name" value="DNA/RNA_pol_sf"/>
</dbReference>